<dbReference type="SUPFAM" id="SSF63829">
    <property type="entry name" value="Calcium-dependent phosphotriesterase"/>
    <property type="match status" value="1"/>
</dbReference>
<reference evidence="3 4" key="1">
    <citation type="submission" date="2017-05" db="EMBL/GenBank/DDBJ databases">
        <title>Streptomyces alboflavus Genome sequencing and assembly.</title>
        <authorList>
            <person name="Wang Y."/>
            <person name="Du B."/>
            <person name="Ding Y."/>
            <person name="Liu H."/>
            <person name="Hou Q."/>
            <person name="Liu K."/>
            <person name="Wang C."/>
            <person name="Yao L."/>
        </authorList>
    </citation>
    <scope>NUCLEOTIDE SEQUENCE [LARGE SCALE GENOMIC DNA]</scope>
    <source>
        <strain evidence="3 4">MDJK44</strain>
    </source>
</reference>
<keyword evidence="4" id="KW-1185">Reference proteome</keyword>
<dbReference type="OrthoDB" id="504981at2"/>
<dbReference type="InterPro" id="IPR006311">
    <property type="entry name" value="TAT_signal"/>
</dbReference>
<proteinExistence type="predicted"/>
<evidence type="ECO:0000313" key="4">
    <source>
        <dbReference type="Proteomes" id="UP000195880"/>
    </source>
</evidence>
<organism evidence="3 4">
    <name type="scientific">Streptomyces alboflavus</name>
    <dbReference type="NCBI Taxonomy" id="67267"/>
    <lineage>
        <taxon>Bacteria</taxon>
        <taxon>Bacillati</taxon>
        <taxon>Actinomycetota</taxon>
        <taxon>Actinomycetes</taxon>
        <taxon>Kitasatosporales</taxon>
        <taxon>Streptomycetaceae</taxon>
        <taxon>Streptomyces</taxon>
    </lineage>
</organism>
<evidence type="ECO:0000256" key="1">
    <source>
        <dbReference type="SAM" id="MobiDB-lite"/>
    </source>
</evidence>
<dbReference type="Gene3D" id="2.130.10.10">
    <property type="entry name" value="YVTN repeat-like/Quinoprotein amine dehydrogenase"/>
    <property type="match status" value="2"/>
</dbReference>
<accession>A0A1Z1WPL5</accession>
<dbReference type="RefSeq" id="WP_087886862.1">
    <property type="nucleotide sequence ID" value="NZ_CP021748.1"/>
</dbReference>
<evidence type="ECO:0000313" key="3">
    <source>
        <dbReference type="EMBL" id="ARX88376.1"/>
    </source>
</evidence>
<feature type="compositionally biased region" description="Basic residues" evidence="1">
    <location>
        <begin position="385"/>
        <end position="407"/>
    </location>
</feature>
<keyword evidence="2" id="KW-0732">Signal</keyword>
<dbReference type="InterPro" id="IPR053224">
    <property type="entry name" value="Sensory_adhesion_molecule"/>
</dbReference>
<dbReference type="InterPro" id="IPR015943">
    <property type="entry name" value="WD40/YVTN_repeat-like_dom_sf"/>
</dbReference>
<feature type="compositionally biased region" description="Basic residues" evidence="1">
    <location>
        <begin position="358"/>
        <end position="371"/>
    </location>
</feature>
<feature type="signal peptide" evidence="2">
    <location>
        <begin position="1"/>
        <end position="31"/>
    </location>
</feature>
<dbReference type="AlphaFoldDB" id="A0A1Z1WPL5"/>
<dbReference type="PROSITE" id="PS51318">
    <property type="entry name" value="TAT"/>
    <property type="match status" value="1"/>
</dbReference>
<sequence length="407" mass="42718">MKHTSRRRALPVASAALAVVAGLAVTAGATAAVPTTPGPRTAAQDATAHDTAAPDAAARTRAALIHALPGDQVFPESVAVDPATGRFYVGSVKDGTLYTGRVGAPGDLRVFSPAGADGRTIATGLAFADGRLVVAGRQTGQIFVYDTRTARLVSRLDTGLRAGQTFLNDVALAPDGSAYVTDSVAPVLWRAKPRGSGYVLEKFMDFTGTAVRYVSAPGAPGINVNGIAADPTGRYLVIGKRNEDALYRVDLKERRVAPVAMPSGTLSTPDGLVLRGRTLYVVQNLPGSVKSLSLAADLGSARALKDTPHPTFAFPTGAAVHQGRLLVVNSQFNTLGSPAAVSGTTRRSSRSGCPSCAYRRRDRRPAARRRPAPGDLPPGAGVTLHHAHTRRGRRIRPGRRHRRRSAR</sequence>
<feature type="region of interest" description="Disordered" evidence="1">
    <location>
        <begin position="337"/>
        <end position="407"/>
    </location>
</feature>
<evidence type="ECO:0000256" key="2">
    <source>
        <dbReference type="SAM" id="SignalP"/>
    </source>
</evidence>
<dbReference type="STRING" id="67267.GCA_000716675_01850"/>
<protein>
    <recommendedName>
        <fullName evidence="5">Superoxide dismutase</fullName>
    </recommendedName>
</protein>
<dbReference type="eggNOG" id="COG3386">
    <property type="taxonomic scope" value="Bacteria"/>
</dbReference>
<gene>
    <name evidence="3" type="ORF">SMD44_07863</name>
</gene>
<feature type="compositionally biased region" description="Low complexity" evidence="1">
    <location>
        <begin position="342"/>
        <end position="352"/>
    </location>
</feature>
<dbReference type="PANTHER" id="PTHR31460">
    <property type="match status" value="1"/>
</dbReference>
<dbReference type="KEGG" id="salf:SMD44_07863"/>
<dbReference type="Proteomes" id="UP000195880">
    <property type="component" value="Chromosome"/>
</dbReference>
<name>A0A1Z1WPL5_9ACTN</name>
<dbReference type="EMBL" id="CP021748">
    <property type="protein sequence ID" value="ARX88376.1"/>
    <property type="molecule type" value="Genomic_DNA"/>
</dbReference>
<dbReference type="PANTHER" id="PTHR31460:SF3">
    <property type="entry name" value="MESOCENTIN"/>
    <property type="match status" value="1"/>
</dbReference>
<feature type="chain" id="PRO_5038471893" description="Superoxide dismutase" evidence="2">
    <location>
        <begin position="32"/>
        <end position="407"/>
    </location>
</feature>
<evidence type="ECO:0008006" key="5">
    <source>
        <dbReference type="Google" id="ProtNLM"/>
    </source>
</evidence>